<protein>
    <submittedName>
        <fullName evidence="7">Permease for cytosine/purines, uracil, thiamine, allantoin-domain-containing protein</fullName>
    </submittedName>
</protein>
<dbReference type="PANTHER" id="PTHR30618">
    <property type="entry name" value="NCS1 FAMILY PURINE/PYRIMIDINE TRANSPORTER"/>
    <property type="match status" value="1"/>
</dbReference>
<keyword evidence="3 6" id="KW-0812">Transmembrane</keyword>
<comment type="subcellular location">
    <subcellularLocation>
        <location evidence="1">Membrane</location>
        <topology evidence="1">Multi-pass membrane protein</topology>
    </subcellularLocation>
</comment>
<dbReference type="Pfam" id="PF02133">
    <property type="entry name" value="Transp_cyt_pur"/>
    <property type="match status" value="1"/>
</dbReference>
<dbReference type="EMBL" id="JAUIRO010000005">
    <property type="protein sequence ID" value="KAK0713048.1"/>
    <property type="molecule type" value="Genomic_DNA"/>
</dbReference>
<evidence type="ECO:0000313" key="8">
    <source>
        <dbReference type="Proteomes" id="UP001172101"/>
    </source>
</evidence>
<feature type="transmembrane region" description="Helical" evidence="6">
    <location>
        <begin position="398"/>
        <end position="416"/>
    </location>
</feature>
<feature type="transmembrane region" description="Helical" evidence="6">
    <location>
        <begin position="356"/>
        <end position="378"/>
    </location>
</feature>
<evidence type="ECO:0000256" key="2">
    <source>
        <dbReference type="ARBA" id="ARBA00008974"/>
    </source>
</evidence>
<proteinExistence type="inferred from homology"/>
<evidence type="ECO:0000256" key="4">
    <source>
        <dbReference type="ARBA" id="ARBA00022989"/>
    </source>
</evidence>
<feature type="transmembrane region" description="Helical" evidence="6">
    <location>
        <begin position="139"/>
        <end position="163"/>
    </location>
</feature>
<dbReference type="GO" id="GO:0005886">
    <property type="term" value="C:plasma membrane"/>
    <property type="evidence" value="ECO:0007669"/>
    <property type="project" value="TreeGrafter"/>
</dbReference>
<dbReference type="InterPro" id="IPR045225">
    <property type="entry name" value="Uracil/uridine/allantoin_perm"/>
</dbReference>
<reference evidence="7" key="1">
    <citation type="submission" date="2023-06" db="EMBL/GenBank/DDBJ databases">
        <title>Genome-scale phylogeny and comparative genomics of the fungal order Sordariales.</title>
        <authorList>
            <consortium name="Lawrence Berkeley National Laboratory"/>
            <person name="Hensen N."/>
            <person name="Bonometti L."/>
            <person name="Westerberg I."/>
            <person name="Brannstrom I.O."/>
            <person name="Guillou S."/>
            <person name="Cros-Aarteil S."/>
            <person name="Calhoun S."/>
            <person name="Haridas S."/>
            <person name="Kuo A."/>
            <person name="Mondo S."/>
            <person name="Pangilinan J."/>
            <person name="Riley R."/>
            <person name="LaButti K."/>
            <person name="Andreopoulos B."/>
            <person name="Lipzen A."/>
            <person name="Chen C."/>
            <person name="Yanf M."/>
            <person name="Daum C."/>
            <person name="Ng V."/>
            <person name="Clum A."/>
            <person name="Steindorff A."/>
            <person name="Ohm R."/>
            <person name="Martin F."/>
            <person name="Silar P."/>
            <person name="Natvig D."/>
            <person name="Lalanne C."/>
            <person name="Gautier V."/>
            <person name="Ament-velasquez S.L."/>
            <person name="Kruys A."/>
            <person name="Hutchinson M.I."/>
            <person name="Powell A.J."/>
            <person name="Barry K."/>
            <person name="Miller A.N."/>
            <person name="Grigoriev I.V."/>
            <person name="Debuchy R."/>
            <person name="Gladieux P."/>
            <person name="Thoren M.H."/>
            <person name="Johannesson H."/>
        </authorList>
    </citation>
    <scope>NUCLEOTIDE SEQUENCE</scope>
    <source>
        <strain evidence="7">SMH2392-1A</strain>
    </source>
</reference>
<dbReference type="GO" id="GO:0015205">
    <property type="term" value="F:nucleobase transmembrane transporter activity"/>
    <property type="evidence" value="ECO:0007669"/>
    <property type="project" value="TreeGrafter"/>
</dbReference>
<feature type="transmembrane region" description="Helical" evidence="6">
    <location>
        <begin position="291"/>
        <end position="313"/>
    </location>
</feature>
<evidence type="ECO:0000256" key="6">
    <source>
        <dbReference type="SAM" id="Phobius"/>
    </source>
</evidence>
<organism evidence="7 8">
    <name type="scientific">Lasiosphaeria miniovina</name>
    <dbReference type="NCBI Taxonomy" id="1954250"/>
    <lineage>
        <taxon>Eukaryota</taxon>
        <taxon>Fungi</taxon>
        <taxon>Dikarya</taxon>
        <taxon>Ascomycota</taxon>
        <taxon>Pezizomycotina</taxon>
        <taxon>Sordariomycetes</taxon>
        <taxon>Sordariomycetidae</taxon>
        <taxon>Sordariales</taxon>
        <taxon>Lasiosphaeriaceae</taxon>
        <taxon>Lasiosphaeria</taxon>
    </lineage>
</organism>
<keyword evidence="4 6" id="KW-1133">Transmembrane helix</keyword>
<dbReference type="Proteomes" id="UP001172101">
    <property type="component" value="Unassembled WGS sequence"/>
</dbReference>
<evidence type="ECO:0000256" key="3">
    <source>
        <dbReference type="ARBA" id="ARBA00022692"/>
    </source>
</evidence>
<dbReference type="InterPro" id="IPR001248">
    <property type="entry name" value="Pur-cyt_permease"/>
</dbReference>
<dbReference type="AlphaFoldDB" id="A0AA40ABX9"/>
<gene>
    <name evidence="7" type="ORF">B0T26DRAFT_741903</name>
</gene>
<evidence type="ECO:0000313" key="7">
    <source>
        <dbReference type="EMBL" id="KAK0713048.1"/>
    </source>
</evidence>
<comment type="similarity">
    <text evidence="2">Belongs to the purine-cytosine permease (2.A.39) family.</text>
</comment>
<feature type="transmembrane region" description="Helical" evidence="6">
    <location>
        <begin position="20"/>
        <end position="41"/>
    </location>
</feature>
<dbReference type="GeneID" id="85327302"/>
<evidence type="ECO:0000256" key="1">
    <source>
        <dbReference type="ARBA" id="ARBA00004141"/>
    </source>
</evidence>
<name>A0AA40ABX9_9PEZI</name>
<keyword evidence="8" id="KW-1185">Reference proteome</keyword>
<keyword evidence="5 6" id="KW-0472">Membrane</keyword>
<dbReference type="RefSeq" id="XP_060294371.1">
    <property type="nucleotide sequence ID" value="XM_060444032.1"/>
</dbReference>
<dbReference type="PANTHER" id="PTHR30618:SF0">
    <property type="entry name" value="PURINE-URACIL PERMEASE NCS1"/>
    <property type="match status" value="1"/>
</dbReference>
<feature type="transmembrane region" description="Helical" evidence="6">
    <location>
        <begin position="194"/>
        <end position="213"/>
    </location>
</feature>
<feature type="transmembrane region" description="Helical" evidence="6">
    <location>
        <begin position="319"/>
        <end position="336"/>
    </location>
</feature>
<dbReference type="Gene3D" id="1.10.4160.10">
    <property type="entry name" value="Hydantoin permease"/>
    <property type="match status" value="1"/>
</dbReference>
<comment type="caution">
    <text evidence="7">The sequence shown here is derived from an EMBL/GenBank/DDBJ whole genome shotgun (WGS) entry which is preliminary data.</text>
</comment>
<evidence type="ECO:0000256" key="5">
    <source>
        <dbReference type="ARBA" id="ARBA00023136"/>
    </source>
</evidence>
<feature type="transmembrane region" description="Helical" evidence="6">
    <location>
        <begin position="105"/>
        <end position="127"/>
    </location>
</feature>
<feature type="transmembrane region" description="Helical" evidence="6">
    <location>
        <begin position="248"/>
        <end position="270"/>
    </location>
</feature>
<sequence>MTAVGGLLAVAFVLYEWKLAPVPIMLLSSCIIGSLIAGAVVMAMARPGVQYHIGYLVLARSIVGMYGSMVFSPTTVPPLLSVYFRCIFGHNWTDFKNTLPASANVAGPILLCFFIVWLIELPFMFVYPTKIDYLFTIKGFIMPVATFGLFGWCMANGAGIATIDLASAAAAKAQATTPLPGLARYCRKTRDAGWVQGAAVFFSKVVVYFLGLAATASMQGAWGKAYWNIWDFLTAILDHHWTGASRTAVFLVSLSFLFSAMSVNFGGNSIPFGADMTGLFPRYLSIRRGQVLCAVLGAWVVPWELIANAASFLSFLGSYNIFIAPLCAIILVDYVFAHNGNIHVPSLYDGSKSGLYWFSSGVNWLSVFAWLAGVSIGLPGLMAQYQPQAVGLVGKRMYTMGWILTFATAAVVYFIGIKVFPPRIYPAGFGMPANWEYLAKDGREGFFDGEREREGGFSEARVPKSDL</sequence>
<accession>A0AA40ABX9</accession>